<sequence>MGYDVEITRNPLFSRKPGPKITLDEWFDVIRRDPELKFFISADAADYGVDTALWTAHPNGEESASALWCFDGQIVAKYPDEPLIRKMVMLAARLDADVVGDNGEYYELDEGGALVSGEIETVPAFKEQQNLIRLGSILYGGGSAKCDVFLTRIQEASYDSTNKIVPTAFAMKLNYYSWYLGFITAINENRTKDGASLIQFGNAAERRARDIDFLIAYSEKHPDQTFYHAVCALVRHYKDNPAS</sequence>
<dbReference type="EMBL" id="JOPG01000001">
    <property type="protein sequence ID" value="OUJ07780.1"/>
    <property type="molecule type" value="Genomic_DNA"/>
</dbReference>
<evidence type="ECO:0000313" key="1">
    <source>
        <dbReference type="EMBL" id="OUJ07780.1"/>
    </source>
</evidence>
<dbReference type="RefSeq" id="WP_086652455.1">
    <property type="nucleotide sequence ID" value="NZ_JOPG01000001.1"/>
</dbReference>
<evidence type="ECO:0000313" key="2">
    <source>
        <dbReference type="Proteomes" id="UP000242683"/>
    </source>
</evidence>
<dbReference type="OrthoDB" id="981250at2"/>
<comment type="caution">
    <text evidence="1">The sequence shown here is derived from an EMBL/GenBank/DDBJ whole genome shotgun (WGS) entry which is preliminary data.</text>
</comment>
<reference evidence="2" key="1">
    <citation type="submission" date="2014-06" db="EMBL/GenBank/DDBJ databases">
        <authorList>
            <person name="Winans N.J."/>
            <person name="Newell P.D."/>
            <person name="Douglas A.E."/>
        </authorList>
    </citation>
    <scope>NUCLEOTIDE SEQUENCE [LARGE SCALE GENOMIC DNA]</scope>
    <source>
        <strain evidence="2">DsW_057</strain>
    </source>
</reference>
<name>A0A1Y3G8Y7_9PROT</name>
<proteinExistence type="predicted"/>
<accession>A0A1Y3G8Y7</accession>
<organism evidence="1 2">
    <name type="scientific">Acetobacter malorum</name>
    <dbReference type="NCBI Taxonomy" id="178901"/>
    <lineage>
        <taxon>Bacteria</taxon>
        <taxon>Pseudomonadati</taxon>
        <taxon>Pseudomonadota</taxon>
        <taxon>Alphaproteobacteria</taxon>
        <taxon>Acetobacterales</taxon>
        <taxon>Acetobacteraceae</taxon>
        <taxon>Acetobacter</taxon>
    </lineage>
</organism>
<dbReference type="Proteomes" id="UP000242683">
    <property type="component" value="Unassembled WGS sequence"/>
</dbReference>
<protein>
    <submittedName>
        <fullName evidence="1">Uncharacterized protein</fullName>
    </submittedName>
</protein>
<gene>
    <name evidence="1" type="ORF">HK23_00460</name>
</gene>
<dbReference type="AlphaFoldDB" id="A0A1Y3G8Y7"/>